<dbReference type="GO" id="GO:0009245">
    <property type="term" value="P:lipid A biosynthetic process"/>
    <property type="evidence" value="ECO:0007669"/>
    <property type="project" value="UniProtKB-UniRule"/>
</dbReference>
<dbReference type="SUPFAM" id="SSF51161">
    <property type="entry name" value="Trimeric LpxA-like enzymes"/>
    <property type="match status" value="1"/>
</dbReference>
<name>A0A127P975_9BURK</name>
<dbReference type="Gene3D" id="3.40.1390.10">
    <property type="entry name" value="MurE/MurF, N-terminal domain"/>
    <property type="match status" value="1"/>
</dbReference>
<evidence type="ECO:0000256" key="1">
    <source>
        <dbReference type="ARBA" id="ARBA00022516"/>
    </source>
</evidence>
<dbReference type="Pfam" id="PF00132">
    <property type="entry name" value="Hexapep"/>
    <property type="match status" value="1"/>
</dbReference>
<comment type="function">
    <text evidence="7">Catalyzes the N-acylation of UDP-3-O-acylglucosamine using 3-hydroxyacyl-ACP as the acyl donor. Is involved in the biosynthesis of lipid A, a phosphorylated glycolipid that anchors the lipopolysaccharide to the outer membrane of the cell.</text>
</comment>
<dbReference type="CDD" id="cd03352">
    <property type="entry name" value="LbH_LpxD"/>
    <property type="match status" value="1"/>
</dbReference>
<dbReference type="Pfam" id="PF25087">
    <property type="entry name" value="GMPPB_C"/>
    <property type="match status" value="1"/>
</dbReference>
<dbReference type="PANTHER" id="PTHR43378:SF2">
    <property type="entry name" value="UDP-3-O-ACYLGLUCOSAMINE N-ACYLTRANSFERASE 1, MITOCHONDRIAL-RELATED"/>
    <property type="match status" value="1"/>
</dbReference>
<evidence type="ECO:0000313" key="12">
    <source>
        <dbReference type="Proteomes" id="UP000072421"/>
    </source>
</evidence>
<dbReference type="PATRIC" id="fig|158899.10.peg.1663"/>
<feature type="domain" description="Mannose-1-phosphate guanyltransferase C-terminal" evidence="10">
    <location>
        <begin position="107"/>
        <end position="186"/>
    </location>
</feature>
<gene>
    <name evidence="7 11" type="primary">lpxD</name>
    <name evidence="11" type="ORF">CFter6_1654</name>
</gene>
<feature type="coiled-coil region" evidence="8">
    <location>
        <begin position="321"/>
        <end position="355"/>
    </location>
</feature>
<evidence type="ECO:0000259" key="9">
    <source>
        <dbReference type="Pfam" id="PF04613"/>
    </source>
</evidence>
<keyword evidence="6 7" id="KW-0012">Acyltransferase</keyword>
<dbReference type="EMBL" id="CP013232">
    <property type="protein sequence ID" value="AMO94356.1"/>
    <property type="molecule type" value="Genomic_DNA"/>
</dbReference>
<keyword evidence="4 7" id="KW-0677">Repeat</keyword>
<feature type="domain" description="UDP-3-O-[3-hydroxymyristoyl] glucosamine N-acyltransferase non-repeat region" evidence="9">
    <location>
        <begin position="21"/>
        <end position="92"/>
    </location>
</feature>
<protein>
    <recommendedName>
        <fullName evidence="7">UDP-3-O-acylglucosamine N-acyltransferase</fullName>
        <ecNumber evidence="7">2.3.1.191</ecNumber>
    </recommendedName>
</protein>
<dbReference type="AlphaFoldDB" id="A0A127P975"/>
<evidence type="ECO:0000313" key="11">
    <source>
        <dbReference type="EMBL" id="AMO94356.1"/>
    </source>
</evidence>
<feature type="active site" description="Proton acceptor" evidence="7">
    <location>
        <position position="244"/>
    </location>
</feature>
<comment type="catalytic activity">
    <reaction evidence="7">
        <text>a UDP-3-O-[(3R)-3-hydroxyacyl]-alpha-D-glucosamine + a (3R)-hydroxyacyl-[ACP] = a UDP-2-N,3-O-bis[(3R)-3-hydroxyacyl]-alpha-D-glucosamine + holo-[ACP] + H(+)</text>
        <dbReference type="Rhea" id="RHEA:53836"/>
        <dbReference type="Rhea" id="RHEA-COMP:9685"/>
        <dbReference type="Rhea" id="RHEA-COMP:9945"/>
        <dbReference type="ChEBI" id="CHEBI:15378"/>
        <dbReference type="ChEBI" id="CHEBI:64479"/>
        <dbReference type="ChEBI" id="CHEBI:78827"/>
        <dbReference type="ChEBI" id="CHEBI:137740"/>
        <dbReference type="ChEBI" id="CHEBI:137748"/>
        <dbReference type="EC" id="2.3.1.191"/>
    </reaction>
</comment>
<evidence type="ECO:0000256" key="2">
    <source>
        <dbReference type="ARBA" id="ARBA00022556"/>
    </source>
</evidence>
<evidence type="ECO:0000259" key="10">
    <source>
        <dbReference type="Pfam" id="PF25087"/>
    </source>
</evidence>
<dbReference type="RefSeq" id="WP_061539429.1">
    <property type="nucleotide sequence ID" value="NZ_CP013232.1"/>
</dbReference>
<evidence type="ECO:0000256" key="4">
    <source>
        <dbReference type="ARBA" id="ARBA00022737"/>
    </source>
</evidence>
<keyword evidence="2 7" id="KW-0441">Lipid A biosynthesis</keyword>
<dbReference type="GO" id="GO:0103118">
    <property type="term" value="F:UDP-3-O-[(3R)-3-hydroxyacyl]-glucosamine N-acyltransferase activity"/>
    <property type="evidence" value="ECO:0007669"/>
    <property type="project" value="UniProtKB-EC"/>
</dbReference>
<evidence type="ECO:0000256" key="7">
    <source>
        <dbReference type="HAMAP-Rule" id="MF_00523"/>
    </source>
</evidence>
<organism evidence="11">
    <name type="scientific">Collimonas fungivorans</name>
    <dbReference type="NCBI Taxonomy" id="158899"/>
    <lineage>
        <taxon>Bacteria</taxon>
        <taxon>Pseudomonadati</taxon>
        <taxon>Pseudomonadota</taxon>
        <taxon>Betaproteobacteria</taxon>
        <taxon>Burkholderiales</taxon>
        <taxon>Oxalobacteraceae</taxon>
        <taxon>Collimonas</taxon>
    </lineage>
</organism>
<keyword evidence="1 7" id="KW-0444">Lipid biosynthesis</keyword>
<dbReference type="InterPro" id="IPR020573">
    <property type="entry name" value="UDP_GlcNAc_AcTrfase_non-rep"/>
</dbReference>
<evidence type="ECO:0000256" key="3">
    <source>
        <dbReference type="ARBA" id="ARBA00022679"/>
    </source>
</evidence>
<dbReference type="Proteomes" id="UP000072421">
    <property type="component" value="Chromosome"/>
</dbReference>
<keyword evidence="3 7" id="KW-0808">Transferase</keyword>
<dbReference type="PANTHER" id="PTHR43378">
    <property type="entry name" value="UDP-3-O-ACYLGLUCOSAMINE N-ACYLTRANSFERASE"/>
    <property type="match status" value="1"/>
</dbReference>
<evidence type="ECO:0000256" key="5">
    <source>
        <dbReference type="ARBA" id="ARBA00023098"/>
    </source>
</evidence>
<sequence>MSIRLKELVESLGGQLIGDADTQVTGIAPLSDASASQITFLSNPKFRPQAAQTQAAAIILSAADDAVVGADYHGARIVAANPYAYFARAAQFFAASNAIPVIPGIHPAATVDPTAQIAATAYIGANAVIGAGASIGDKVQVGAGCVIGRGVAIGEGSYLYPNVTIYDACQVGQRAIIHSGVVIGADGFGFANDGGAWVKIPQTGRVLIGDDVEIGANTTIDRGALADTVIEEGVKLDNQIQIAHNCHIGAHTAIAACAGIAGSARIGKYCSIGGAAMIHGHITIVDHVHVSAGTLALRSISEPGQYTGFYPIAKHGDWEKSAALVRNLNTMREKIRALEKSIKQLTKQLPQQLTEKDNE</sequence>
<comment type="subunit">
    <text evidence="7">Homotrimer.</text>
</comment>
<dbReference type="NCBIfam" id="TIGR01853">
    <property type="entry name" value="lipid_A_lpxD"/>
    <property type="match status" value="1"/>
</dbReference>
<proteinExistence type="inferred from homology"/>
<dbReference type="InterPro" id="IPR007691">
    <property type="entry name" value="LpxD"/>
</dbReference>
<dbReference type="GO" id="GO:0016020">
    <property type="term" value="C:membrane"/>
    <property type="evidence" value="ECO:0007669"/>
    <property type="project" value="GOC"/>
</dbReference>
<accession>A0A127P975</accession>
<dbReference type="HAMAP" id="MF_00523">
    <property type="entry name" value="LpxD"/>
    <property type="match status" value="1"/>
</dbReference>
<dbReference type="UniPathway" id="UPA00973"/>
<dbReference type="OrthoDB" id="9784739at2"/>
<dbReference type="GO" id="GO:0016410">
    <property type="term" value="F:N-acyltransferase activity"/>
    <property type="evidence" value="ECO:0007669"/>
    <property type="project" value="InterPro"/>
</dbReference>
<comment type="similarity">
    <text evidence="7">Belongs to the transferase hexapeptide repeat family. LpxD subfamily.</text>
</comment>
<comment type="pathway">
    <text evidence="7">Bacterial outer membrane biogenesis; LPS lipid A biosynthesis.</text>
</comment>
<dbReference type="InterPro" id="IPR011004">
    <property type="entry name" value="Trimer_LpxA-like_sf"/>
</dbReference>
<evidence type="ECO:0000256" key="6">
    <source>
        <dbReference type="ARBA" id="ARBA00023315"/>
    </source>
</evidence>
<dbReference type="Gene3D" id="2.160.10.10">
    <property type="entry name" value="Hexapeptide repeat proteins"/>
    <property type="match status" value="1"/>
</dbReference>
<dbReference type="EC" id="2.3.1.191" evidence="7"/>
<dbReference type="Pfam" id="PF04613">
    <property type="entry name" value="LpxD"/>
    <property type="match status" value="1"/>
</dbReference>
<dbReference type="NCBIfam" id="NF002060">
    <property type="entry name" value="PRK00892.1"/>
    <property type="match status" value="1"/>
</dbReference>
<dbReference type="InterPro" id="IPR056729">
    <property type="entry name" value="GMPPB_C"/>
</dbReference>
<evidence type="ECO:0000256" key="8">
    <source>
        <dbReference type="SAM" id="Coils"/>
    </source>
</evidence>
<keyword evidence="5 7" id="KW-0443">Lipid metabolism</keyword>
<reference evidence="11 12" key="1">
    <citation type="submission" date="2015-11" db="EMBL/GenBank/DDBJ databases">
        <title>Exploring the genomic traits of fungus-feeding bacterial genus Collimonas.</title>
        <authorList>
            <person name="Song C."/>
            <person name="Schmidt R."/>
            <person name="de Jager V."/>
            <person name="Krzyzanowska D."/>
            <person name="Jongedijk E."/>
            <person name="Cankar K."/>
            <person name="Beekwilder J."/>
            <person name="van Veen A."/>
            <person name="de Boer W."/>
            <person name="van Veen J.A."/>
            <person name="Garbeva P."/>
        </authorList>
    </citation>
    <scope>NUCLEOTIDE SEQUENCE [LARGE SCALE GENOMIC DNA]</scope>
    <source>
        <strain evidence="11 12">Ter6</strain>
    </source>
</reference>
<keyword evidence="8" id="KW-0175">Coiled coil</keyword>
<dbReference type="InterPro" id="IPR001451">
    <property type="entry name" value="Hexapep"/>
</dbReference>